<evidence type="ECO:0000313" key="6">
    <source>
        <dbReference type="Proteomes" id="UP000077266"/>
    </source>
</evidence>
<dbReference type="InterPro" id="IPR008030">
    <property type="entry name" value="NmrA-like"/>
</dbReference>
<evidence type="ECO:0000313" key="5">
    <source>
        <dbReference type="EMBL" id="KZV80172.1"/>
    </source>
</evidence>
<name>A0A165BA51_EXIGL</name>
<proteinExistence type="inferred from homology"/>
<evidence type="ECO:0000256" key="1">
    <source>
        <dbReference type="ARBA" id="ARBA00005725"/>
    </source>
</evidence>
<evidence type="ECO:0000256" key="3">
    <source>
        <dbReference type="ARBA" id="ARBA00023002"/>
    </source>
</evidence>
<gene>
    <name evidence="5" type="ORF">EXIGLDRAFT_845805</name>
</gene>
<keyword evidence="6" id="KW-1185">Reference proteome</keyword>
<evidence type="ECO:0000256" key="2">
    <source>
        <dbReference type="ARBA" id="ARBA00022857"/>
    </source>
</evidence>
<dbReference type="CDD" id="cd05259">
    <property type="entry name" value="PCBER_SDR_a"/>
    <property type="match status" value="1"/>
</dbReference>
<dbReference type="InterPro" id="IPR036291">
    <property type="entry name" value="NAD(P)-bd_dom_sf"/>
</dbReference>
<keyword evidence="3" id="KW-0560">Oxidoreductase</keyword>
<dbReference type="EMBL" id="KV426514">
    <property type="protein sequence ID" value="KZV80172.1"/>
    <property type="molecule type" value="Genomic_DNA"/>
</dbReference>
<comment type="similarity">
    <text evidence="1">Belongs to the NmrA-type oxidoreductase family. Isoflavone reductase subfamily.</text>
</comment>
<dbReference type="GO" id="GO:0016491">
    <property type="term" value="F:oxidoreductase activity"/>
    <property type="evidence" value="ECO:0007669"/>
    <property type="project" value="UniProtKB-KW"/>
</dbReference>
<dbReference type="Gene3D" id="3.40.50.720">
    <property type="entry name" value="NAD(P)-binding Rossmann-like Domain"/>
    <property type="match status" value="1"/>
</dbReference>
<dbReference type="PANTHER" id="PTHR47706:SF4">
    <property type="entry name" value="NMRA-LIKE DOMAIN-CONTAINING PROTEIN"/>
    <property type="match status" value="1"/>
</dbReference>
<protein>
    <submittedName>
        <fullName evidence="5">NAD(P)-binding protein</fullName>
    </submittedName>
</protein>
<reference evidence="5 6" key="1">
    <citation type="journal article" date="2016" name="Mol. Biol. Evol.">
        <title>Comparative Genomics of Early-Diverging Mushroom-Forming Fungi Provides Insights into the Origins of Lignocellulose Decay Capabilities.</title>
        <authorList>
            <person name="Nagy L.G."/>
            <person name="Riley R."/>
            <person name="Tritt A."/>
            <person name="Adam C."/>
            <person name="Daum C."/>
            <person name="Floudas D."/>
            <person name="Sun H."/>
            <person name="Yadav J.S."/>
            <person name="Pangilinan J."/>
            <person name="Larsson K.H."/>
            <person name="Matsuura K."/>
            <person name="Barry K."/>
            <person name="Labutti K."/>
            <person name="Kuo R."/>
            <person name="Ohm R.A."/>
            <person name="Bhattacharya S.S."/>
            <person name="Shirouzu T."/>
            <person name="Yoshinaga Y."/>
            <person name="Martin F.M."/>
            <person name="Grigoriev I.V."/>
            <person name="Hibbett D.S."/>
        </authorList>
    </citation>
    <scope>NUCLEOTIDE SEQUENCE [LARGE SCALE GENOMIC DNA]</scope>
    <source>
        <strain evidence="5 6">HHB12029</strain>
    </source>
</reference>
<keyword evidence="2" id="KW-0521">NADP</keyword>
<dbReference type="STRING" id="1314781.A0A165BA51"/>
<dbReference type="PANTHER" id="PTHR47706">
    <property type="entry name" value="NMRA-LIKE FAMILY PROTEIN"/>
    <property type="match status" value="1"/>
</dbReference>
<dbReference type="Proteomes" id="UP000077266">
    <property type="component" value="Unassembled WGS sequence"/>
</dbReference>
<sequence>MSLTYTSFVVAGAGGIGALITSELLRIGGTKVTVFTRGGNSNIPTGATERVVDYAKPDELEQALKDAGTQVVISTLAGPGLALQIGLADAAQRAGVKLFVPSEFGSKSHEALSPSPLDLKNATTKHLKAIGLPYTVFYTGLFADLPLNVPPTLQVLNLENRTVTVVGSGNVKLSVVTRPDIARFVAHALTHTPHAELENTIIGIEAEKVTWYEIAKVYEKKYGAPFEVKLRNADQVKKEVDEKGTAAFLDYLLWGIEQGHGNVGEYKKVDLFPEWNPLSFEAAVQKYYP</sequence>
<feature type="domain" description="NmrA-like" evidence="4">
    <location>
        <begin position="9"/>
        <end position="249"/>
    </location>
</feature>
<dbReference type="SUPFAM" id="SSF51735">
    <property type="entry name" value="NAD(P)-binding Rossmann-fold domains"/>
    <property type="match status" value="1"/>
</dbReference>
<accession>A0A165BA51</accession>
<dbReference type="OrthoDB" id="9974981at2759"/>
<organism evidence="5 6">
    <name type="scientific">Exidia glandulosa HHB12029</name>
    <dbReference type="NCBI Taxonomy" id="1314781"/>
    <lineage>
        <taxon>Eukaryota</taxon>
        <taxon>Fungi</taxon>
        <taxon>Dikarya</taxon>
        <taxon>Basidiomycota</taxon>
        <taxon>Agaricomycotina</taxon>
        <taxon>Agaricomycetes</taxon>
        <taxon>Auriculariales</taxon>
        <taxon>Exidiaceae</taxon>
        <taxon>Exidia</taxon>
    </lineage>
</organism>
<dbReference type="AlphaFoldDB" id="A0A165BA51"/>
<dbReference type="Gene3D" id="3.90.25.10">
    <property type="entry name" value="UDP-galactose 4-epimerase, domain 1"/>
    <property type="match status" value="1"/>
</dbReference>
<evidence type="ECO:0000259" key="4">
    <source>
        <dbReference type="Pfam" id="PF05368"/>
    </source>
</evidence>
<dbReference type="Pfam" id="PF05368">
    <property type="entry name" value="NmrA"/>
    <property type="match status" value="1"/>
</dbReference>
<dbReference type="InterPro" id="IPR051609">
    <property type="entry name" value="NmrA/Isoflavone_reductase-like"/>
</dbReference>
<dbReference type="InParanoid" id="A0A165BA51"/>
<dbReference type="InterPro" id="IPR045312">
    <property type="entry name" value="PCBER-like"/>
</dbReference>